<keyword evidence="1" id="KW-0812">Transmembrane</keyword>
<feature type="transmembrane region" description="Helical" evidence="1">
    <location>
        <begin position="21"/>
        <end position="42"/>
    </location>
</feature>
<comment type="caution">
    <text evidence="2">The sequence shown here is derived from an EMBL/GenBank/DDBJ whole genome shotgun (WGS) entry which is preliminary data.</text>
</comment>
<reference evidence="2 3" key="1">
    <citation type="submission" date="2019-07" db="EMBL/GenBank/DDBJ databases">
        <authorList>
            <person name="Kim J."/>
        </authorList>
    </citation>
    <scope>NUCLEOTIDE SEQUENCE [LARGE SCALE GENOMIC DNA]</scope>
    <source>
        <strain evidence="2 3">MJ1a</strain>
    </source>
</reference>
<dbReference type="EMBL" id="VOEI01000004">
    <property type="protein sequence ID" value="TWR25340.1"/>
    <property type="molecule type" value="Genomic_DNA"/>
</dbReference>
<dbReference type="RefSeq" id="WP_146271731.1">
    <property type="nucleotide sequence ID" value="NZ_VOEI01000004.1"/>
</dbReference>
<name>A0A563U1Q4_9SPHI</name>
<evidence type="ECO:0000313" key="3">
    <source>
        <dbReference type="Proteomes" id="UP000318010"/>
    </source>
</evidence>
<keyword evidence="3" id="KW-1185">Reference proteome</keyword>
<accession>A0A563U1Q4</accession>
<evidence type="ECO:0000256" key="1">
    <source>
        <dbReference type="SAM" id="Phobius"/>
    </source>
</evidence>
<dbReference type="Proteomes" id="UP000318010">
    <property type="component" value="Unassembled WGS sequence"/>
</dbReference>
<evidence type="ECO:0000313" key="2">
    <source>
        <dbReference type="EMBL" id="TWR25340.1"/>
    </source>
</evidence>
<protein>
    <submittedName>
        <fullName evidence="2">DUF1634 domain-containing protein</fullName>
    </submittedName>
</protein>
<sequence>MKKTIQNKWQDTDVEQIVGQLLRYGVFTASVVALIGGVIYIGTKGQSPMPSYHKFVGEGANFTSYSGIIKGASSFNAAGIIQLGVLLLIATPVLRIVFSLVGFALEKDRMYVCITLIVLAVITTSIFGGLKV</sequence>
<dbReference type="OrthoDB" id="1072981at2"/>
<feature type="transmembrane region" description="Helical" evidence="1">
    <location>
        <begin position="110"/>
        <end position="130"/>
    </location>
</feature>
<dbReference type="Pfam" id="PF07843">
    <property type="entry name" value="DUF1634"/>
    <property type="match status" value="1"/>
</dbReference>
<gene>
    <name evidence="2" type="ORF">FPZ42_12085</name>
</gene>
<dbReference type="AlphaFoldDB" id="A0A563U1Q4"/>
<feature type="transmembrane region" description="Helical" evidence="1">
    <location>
        <begin position="80"/>
        <end position="98"/>
    </location>
</feature>
<keyword evidence="1" id="KW-1133">Transmembrane helix</keyword>
<organism evidence="2 3">
    <name type="scientific">Mucilaginibacter achroorhodeus</name>
    <dbReference type="NCBI Taxonomy" id="2599294"/>
    <lineage>
        <taxon>Bacteria</taxon>
        <taxon>Pseudomonadati</taxon>
        <taxon>Bacteroidota</taxon>
        <taxon>Sphingobacteriia</taxon>
        <taxon>Sphingobacteriales</taxon>
        <taxon>Sphingobacteriaceae</taxon>
        <taxon>Mucilaginibacter</taxon>
    </lineage>
</organism>
<proteinExistence type="predicted"/>
<dbReference type="InterPro" id="IPR012861">
    <property type="entry name" value="DUF1634"/>
</dbReference>
<keyword evidence="1" id="KW-0472">Membrane</keyword>